<sequence length="33" mass="3797">MHSSLILVDDLCKVHNNNTFEAFKIDLLPLDLK</sequence>
<organism evidence="1 2">
    <name type="scientific">Tribolium castaneum</name>
    <name type="common">Red flour beetle</name>
    <dbReference type="NCBI Taxonomy" id="7070"/>
    <lineage>
        <taxon>Eukaryota</taxon>
        <taxon>Metazoa</taxon>
        <taxon>Ecdysozoa</taxon>
        <taxon>Arthropoda</taxon>
        <taxon>Hexapoda</taxon>
        <taxon>Insecta</taxon>
        <taxon>Pterygota</taxon>
        <taxon>Neoptera</taxon>
        <taxon>Endopterygota</taxon>
        <taxon>Coleoptera</taxon>
        <taxon>Polyphaga</taxon>
        <taxon>Cucujiformia</taxon>
        <taxon>Tenebrionidae</taxon>
        <taxon>Tenebrionidae incertae sedis</taxon>
        <taxon>Tribolium</taxon>
    </lineage>
</organism>
<evidence type="ECO:0000313" key="1">
    <source>
        <dbReference type="EMBL" id="KXZ75546.1"/>
    </source>
</evidence>
<keyword evidence="2" id="KW-1185">Reference proteome</keyword>
<protein>
    <submittedName>
        <fullName evidence="1">Uncharacterized protein</fullName>
    </submittedName>
</protein>
<name>A0A139W8E2_TRICA</name>
<reference evidence="1 2" key="2">
    <citation type="journal article" date="2010" name="Nucleic Acids Res.">
        <title>BeetleBase in 2010: revisions to provide comprehensive genomic information for Tribolium castaneum.</title>
        <authorList>
            <person name="Kim H.S."/>
            <person name="Murphy T."/>
            <person name="Xia J."/>
            <person name="Caragea D."/>
            <person name="Park Y."/>
            <person name="Beeman R.W."/>
            <person name="Lorenzen M.D."/>
            <person name="Butcher S."/>
            <person name="Manak J.R."/>
            <person name="Brown S.J."/>
        </authorList>
    </citation>
    <scope>NUCLEOTIDE SEQUENCE [LARGE SCALE GENOMIC DNA]</scope>
    <source>
        <strain evidence="1 2">Georgia GA2</strain>
    </source>
</reference>
<gene>
    <name evidence="1" type="primary">AUGUSTUS-3.0.2_31927</name>
    <name evidence="1" type="ORF">TcasGA2_TC031927</name>
</gene>
<accession>A0A139W8E2</accession>
<dbReference type="EMBL" id="KQ973384">
    <property type="protein sequence ID" value="KXZ75546.1"/>
    <property type="molecule type" value="Genomic_DNA"/>
</dbReference>
<dbReference type="AlphaFoldDB" id="A0A139W8E2"/>
<dbReference type="InParanoid" id="A0A139W8E2"/>
<proteinExistence type="predicted"/>
<evidence type="ECO:0000313" key="2">
    <source>
        <dbReference type="Proteomes" id="UP000007266"/>
    </source>
</evidence>
<reference evidence="1 2" key="1">
    <citation type="journal article" date="2008" name="Nature">
        <title>The genome of the model beetle and pest Tribolium castaneum.</title>
        <authorList>
            <consortium name="Tribolium Genome Sequencing Consortium"/>
            <person name="Richards S."/>
            <person name="Gibbs R.A."/>
            <person name="Weinstock G.M."/>
            <person name="Brown S.J."/>
            <person name="Denell R."/>
            <person name="Beeman R.W."/>
            <person name="Gibbs R."/>
            <person name="Beeman R.W."/>
            <person name="Brown S.J."/>
            <person name="Bucher G."/>
            <person name="Friedrich M."/>
            <person name="Grimmelikhuijzen C.J."/>
            <person name="Klingler M."/>
            <person name="Lorenzen M."/>
            <person name="Richards S."/>
            <person name="Roth S."/>
            <person name="Schroder R."/>
            <person name="Tautz D."/>
            <person name="Zdobnov E.M."/>
            <person name="Muzny D."/>
            <person name="Gibbs R.A."/>
            <person name="Weinstock G.M."/>
            <person name="Attaway T."/>
            <person name="Bell S."/>
            <person name="Buhay C.J."/>
            <person name="Chandrabose M.N."/>
            <person name="Chavez D."/>
            <person name="Clerk-Blankenburg K.P."/>
            <person name="Cree A."/>
            <person name="Dao M."/>
            <person name="Davis C."/>
            <person name="Chacko J."/>
            <person name="Dinh H."/>
            <person name="Dugan-Rocha S."/>
            <person name="Fowler G."/>
            <person name="Garner T.T."/>
            <person name="Garnes J."/>
            <person name="Gnirke A."/>
            <person name="Hawes A."/>
            <person name="Hernandez J."/>
            <person name="Hines S."/>
            <person name="Holder M."/>
            <person name="Hume J."/>
            <person name="Jhangiani S.N."/>
            <person name="Joshi V."/>
            <person name="Khan Z.M."/>
            <person name="Jackson L."/>
            <person name="Kovar C."/>
            <person name="Kowis A."/>
            <person name="Lee S."/>
            <person name="Lewis L.R."/>
            <person name="Margolis J."/>
            <person name="Morgan M."/>
            <person name="Nazareth L.V."/>
            <person name="Nguyen N."/>
            <person name="Okwuonu G."/>
            <person name="Parker D."/>
            <person name="Richards S."/>
            <person name="Ruiz S.J."/>
            <person name="Santibanez J."/>
            <person name="Savard J."/>
            <person name="Scherer S.E."/>
            <person name="Schneider B."/>
            <person name="Sodergren E."/>
            <person name="Tautz D."/>
            <person name="Vattahil S."/>
            <person name="Villasana D."/>
            <person name="White C.S."/>
            <person name="Wright R."/>
            <person name="Park Y."/>
            <person name="Beeman R.W."/>
            <person name="Lord J."/>
            <person name="Oppert B."/>
            <person name="Lorenzen M."/>
            <person name="Brown S."/>
            <person name="Wang L."/>
            <person name="Savard J."/>
            <person name="Tautz D."/>
            <person name="Richards S."/>
            <person name="Weinstock G."/>
            <person name="Gibbs R.A."/>
            <person name="Liu Y."/>
            <person name="Worley K."/>
            <person name="Weinstock G."/>
            <person name="Elsik C.G."/>
            <person name="Reese J.T."/>
            <person name="Elhaik E."/>
            <person name="Landan G."/>
            <person name="Graur D."/>
            <person name="Arensburger P."/>
            <person name="Atkinson P."/>
            <person name="Beeman R.W."/>
            <person name="Beidler J."/>
            <person name="Brown S.J."/>
            <person name="Demuth J.P."/>
            <person name="Drury D.W."/>
            <person name="Du Y.Z."/>
            <person name="Fujiwara H."/>
            <person name="Lorenzen M."/>
            <person name="Maselli V."/>
            <person name="Osanai M."/>
            <person name="Park Y."/>
            <person name="Robertson H.M."/>
            <person name="Tu Z."/>
            <person name="Wang J.J."/>
            <person name="Wang S."/>
            <person name="Richards S."/>
            <person name="Song H."/>
            <person name="Zhang L."/>
            <person name="Sodergren E."/>
            <person name="Werner D."/>
            <person name="Stanke M."/>
            <person name="Morgenstern B."/>
            <person name="Solovyev V."/>
            <person name="Kosarev P."/>
            <person name="Brown G."/>
            <person name="Chen H.C."/>
            <person name="Ermolaeva O."/>
            <person name="Hlavina W."/>
            <person name="Kapustin Y."/>
            <person name="Kiryutin B."/>
            <person name="Kitts P."/>
            <person name="Maglott D."/>
            <person name="Pruitt K."/>
            <person name="Sapojnikov V."/>
            <person name="Souvorov A."/>
            <person name="Mackey A.J."/>
            <person name="Waterhouse R.M."/>
            <person name="Wyder S."/>
            <person name="Zdobnov E.M."/>
            <person name="Zdobnov E.M."/>
            <person name="Wyder S."/>
            <person name="Kriventseva E.V."/>
            <person name="Kadowaki T."/>
            <person name="Bork P."/>
            <person name="Aranda M."/>
            <person name="Bao R."/>
            <person name="Beermann A."/>
            <person name="Berns N."/>
            <person name="Bolognesi R."/>
            <person name="Bonneton F."/>
            <person name="Bopp D."/>
            <person name="Brown S.J."/>
            <person name="Bucher G."/>
            <person name="Butts T."/>
            <person name="Chaumot A."/>
            <person name="Denell R.E."/>
            <person name="Ferrier D.E."/>
            <person name="Friedrich M."/>
            <person name="Gordon C.M."/>
            <person name="Jindra M."/>
            <person name="Klingler M."/>
            <person name="Lan Q."/>
            <person name="Lattorff H.M."/>
            <person name="Laudet V."/>
            <person name="von Levetsow C."/>
            <person name="Liu Z."/>
            <person name="Lutz R."/>
            <person name="Lynch J.A."/>
            <person name="da Fonseca R.N."/>
            <person name="Posnien N."/>
            <person name="Reuter R."/>
            <person name="Roth S."/>
            <person name="Savard J."/>
            <person name="Schinko J.B."/>
            <person name="Schmitt C."/>
            <person name="Schoppmeier M."/>
            <person name="Schroder R."/>
            <person name="Shippy T.D."/>
            <person name="Simonnet F."/>
            <person name="Marques-Souza H."/>
            <person name="Tautz D."/>
            <person name="Tomoyasu Y."/>
            <person name="Trauner J."/>
            <person name="Van der Zee M."/>
            <person name="Vervoort M."/>
            <person name="Wittkopp N."/>
            <person name="Wimmer E.A."/>
            <person name="Yang X."/>
            <person name="Jones A.K."/>
            <person name="Sattelle D.B."/>
            <person name="Ebert P.R."/>
            <person name="Nelson D."/>
            <person name="Scott J.G."/>
            <person name="Beeman R.W."/>
            <person name="Muthukrishnan S."/>
            <person name="Kramer K.J."/>
            <person name="Arakane Y."/>
            <person name="Beeman R.W."/>
            <person name="Zhu Q."/>
            <person name="Hogenkamp D."/>
            <person name="Dixit R."/>
            <person name="Oppert B."/>
            <person name="Jiang H."/>
            <person name="Zou Z."/>
            <person name="Marshall J."/>
            <person name="Elpidina E."/>
            <person name="Vinokurov K."/>
            <person name="Oppert C."/>
            <person name="Zou Z."/>
            <person name="Evans J."/>
            <person name="Lu Z."/>
            <person name="Zhao P."/>
            <person name="Sumathipala N."/>
            <person name="Altincicek B."/>
            <person name="Vilcinskas A."/>
            <person name="Williams M."/>
            <person name="Hultmark D."/>
            <person name="Hetru C."/>
            <person name="Jiang H."/>
            <person name="Grimmelikhuijzen C.J."/>
            <person name="Hauser F."/>
            <person name="Cazzamali G."/>
            <person name="Williamson M."/>
            <person name="Park Y."/>
            <person name="Li B."/>
            <person name="Tanaka Y."/>
            <person name="Predel R."/>
            <person name="Neupert S."/>
            <person name="Schachtner J."/>
            <person name="Verleyen P."/>
            <person name="Raible F."/>
            <person name="Bork P."/>
            <person name="Friedrich M."/>
            <person name="Walden K.K."/>
            <person name="Robertson H.M."/>
            <person name="Angeli S."/>
            <person name="Foret S."/>
            <person name="Bucher G."/>
            <person name="Schuetz S."/>
            <person name="Maleszka R."/>
            <person name="Wimmer E.A."/>
            <person name="Beeman R.W."/>
            <person name="Lorenzen M."/>
            <person name="Tomoyasu Y."/>
            <person name="Miller S.C."/>
            <person name="Grossmann D."/>
            <person name="Bucher G."/>
        </authorList>
    </citation>
    <scope>NUCLEOTIDE SEQUENCE [LARGE SCALE GENOMIC DNA]</scope>
    <source>
        <strain evidence="1 2">Georgia GA2</strain>
    </source>
</reference>
<dbReference type="Proteomes" id="UP000007266">
    <property type="component" value="Unassembled WGS sequence"/>
</dbReference>